<keyword evidence="2" id="KW-1185">Reference proteome</keyword>
<evidence type="ECO:0000313" key="2">
    <source>
        <dbReference type="Proteomes" id="UP000093508"/>
    </source>
</evidence>
<organism evidence="1 2">
    <name type="scientific">Chryseobacterium contaminans</name>
    <dbReference type="NCBI Taxonomy" id="1423959"/>
    <lineage>
        <taxon>Bacteria</taxon>
        <taxon>Pseudomonadati</taxon>
        <taxon>Bacteroidota</taxon>
        <taxon>Flavobacteriia</taxon>
        <taxon>Flavobacteriales</taxon>
        <taxon>Weeksellaceae</taxon>
        <taxon>Chryseobacterium group</taxon>
        <taxon>Chryseobacterium</taxon>
    </lineage>
</organism>
<comment type="caution">
    <text evidence="1">The sequence shown here is derived from an EMBL/GenBank/DDBJ whole genome shotgun (WGS) entry which is preliminary data.</text>
</comment>
<gene>
    <name evidence="1" type="ORF">BBH99_21750</name>
</gene>
<proteinExistence type="predicted"/>
<evidence type="ECO:0000313" key="1">
    <source>
        <dbReference type="EMBL" id="OCA78157.1"/>
    </source>
</evidence>
<reference evidence="1 2" key="1">
    <citation type="submission" date="2016-07" db="EMBL/GenBank/DDBJ databases">
        <authorList>
            <person name="Jeong J.-J."/>
            <person name="Kim D.W."/>
            <person name="Sang M.K."/>
            <person name="Choi I.-G."/>
            <person name="Kim K.D."/>
        </authorList>
    </citation>
    <scope>NUCLEOTIDE SEQUENCE [LARGE SCALE GENOMIC DNA]</scope>
    <source>
        <strain evidence="1 2">C-26</strain>
    </source>
</reference>
<dbReference type="EMBL" id="MAYF01000292">
    <property type="protein sequence ID" value="OCA78157.1"/>
    <property type="molecule type" value="Genomic_DNA"/>
</dbReference>
<sequence length="69" mass="8036">MDVRNVWLRMSGYPDSGYPDKEIFKVFSLLFSAITRRGYAEQHRGVDGANEYVITYGISGMFPLRMLRR</sequence>
<accession>A0ABX2X5R6</accession>
<name>A0ABX2X5R6_9FLAO</name>
<dbReference type="Proteomes" id="UP000093508">
    <property type="component" value="Unassembled WGS sequence"/>
</dbReference>
<protein>
    <submittedName>
        <fullName evidence="1">Uncharacterized protein</fullName>
    </submittedName>
</protein>